<comment type="similarity">
    <text evidence="2">Belongs to the peptidase S26 family.</text>
</comment>
<dbReference type="SUPFAM" id="SSF51306">
    <property type="entry name" value="LexA/Signal peptidase"/>
    <property type="match status" value="1"/>
</dbReference>
<accession>A0A2S7IU21</accession>
<dbReference type="Gene3D" id="2.10.109.10">
    <property type="entry name" value="Umud Fragment, subunit A"/>
    <property type="match status" value="1"/>
</dbReference>
<evidence type="ECO:0000256" key="1">
    <source>
        <dbReference type="ARBA" id="ARBA00019232"/>
    </source>
</evidence>
<dbReference type="GO" id="GO:0004252">
    <property type="term" value="F:serine-type endopeptidase activity"/>
    <property type="evidence" value="ECO:0007669"/>
    <property type="project" value="InterPro"/>
</dbReference>
<feature type="domain" description="Peptidase S26" evidence="3">
    <location>
        <begin position="16"/>
        <end position="66"/>
    </location>
</feature>
<dbReference type="Proteomes" id="UP000238493">
    <property type="component" value="Unassembled WGS sequence"/>
</dbReference>
<protein>
    <recommendedName>
        <fullName evidence="1 2">Signal peptidase I</fullName>
        <ecNumber evidence="2">3.4.21.89</ecNumber>
    </recommendedName>
</protein>
<evidence type="ECO:0000256" key="2">
    <source>
        <dbReference type="RuleBase" id="RU362042"/>
    </source>
</evidence>
<dbReference type="EC" id="3.4.21.89" evidence="2"/>
<dbReference type="InterPro" id="IPR036286">
    <property type="entry name" value="LexA/Signal_pep-like_sf"/>
</dbReference>
<keyword evidence="2" id="KW-0378">Hydrolase</keyword>
<dbReference type="AlphaFoldDB" id="A0A2S7IU21"/>
<feature type="non-terminal residue" evidence="4">
    <location>
        <position position="1"/>
    </location>
</feature>
<keyword evidence="2" id="KW-0645">Protease</keyword>
<dbReference type="GO" id="GO:0006465">
    <property type="term" value="P:signal peptide processing"/>
    <property type="evidence" value="ECO:0007669"/>
    <property type="project" value="InterPro"/>
</dbReference>
<keyword evidence="5" id="KW-1185">Reference proteome</keyword>
<gene>
    <name evidence="4" type="primary">lepB</name>
    <name evidence="4" type="ORF">C3731_21850</name>
</gene>
<evidence type="ECO:0000313" key="5">
    <source>
        <dbReference type="Proteomes" id="UP000238493"/>
    </source>
</evidence>
<comment type="catalytic activity">
    <reaction evidence="2">
        <text>Cleavage of hydrophobic, N-terminal signal or leader sequences from secreted and periplasmic proteins.</text>
        <dbReference type="EC" id="3.4.21.89"/>
    </reaction>
</comment>
<dbReference type="InterPro" id="IPR000223">
    <property type="entry name" value="Pept_S26A_signal_pept_1"/>
</dbReference>
<evidence type="ECO:0000313" key="4">
    <source>
        <dbReference type="EMBL" id="PQA71492.1"/>
    </source>
</evidence>
<comment type="subcellular location">
    <subcellularLocation>
        <location evidence="2">Membrane</location>
        <topology evidence="2">Single-pass type II membrane protein</topology>
    </subcellularLocation>
</comment>
<dbReference type="Pfam" id="PF10502">
    <property type="entry name" value="Peptidase_S26"/>
    <property type="match status" value="1"/>
</dbReference>
<dbReference type="EMBL" id="PTRC01000173">
    <property type="protein sequence ID" value="PQA71492.1"/>
    <property type="molecule type" value="Genomic_DNA"/>
</dbReference>
<comment type="caution">
    <text evidence="4">The sequence shown here is derived from an EMBL/GenBank/DDBJ whole genome shotgun (WGS) entry which is preliminary data.</text>
</comment>
<feature type="non-terminal residue" evidence="4">
    <location>
        <position position="86"/>
    </location>
</feature>
<dbReference type="GO" id="GO:0009003">
    <property type="term" value="F:signal peptidase activity"/>
    <property type="evidence" value="ECO:0007669"/>
    <property type="project" value="UniProtKB-EC"/>
</dbReference>
<reference evidence="4 5" key="1">
    <citation type="submission" date="2018-02" db="EMBL/GenBank/DDBJ databases">
        <title>Draft genome sequence of Ochrobactrum oryzae found in Brazil.</title>
        <authorList>
            <person name="Cerdeira L."/>
            <person name="Andrade F."/>
            <person name="Zacariotto T."/>
            <person name="Barbosa B."/>
            <person name="Santos S."/>
            <person name="Cassetari V."/>
            <person name="Lincopan N."/>
        </authorList>
    </citation>
    <scope>NUCLEOTIDE SEQUENCE [LARGE SCALE GENOMIC DNA]</scope>
    <source>
        <strain evidence="4 5">OA447</strain>
    </source>
</reference>
<dbReference type="RefSeq" id="WP_104757592.1">
    <property type="nucleotide sequence ID" value="NZ_PTRC01000173.1"/>
</dbReference>
<dbReference type="GO" id="GO:0016020">
    <property type="term" value="C:membrane"/>
    <property type="evidence" value="ECO:0007669"/>
    <property type="project" value="UniProtKB-SubCell"/>
</dbReference>
<sequence>SLQFGLDLFSGSIWSAETKPGDVVVFKLPSDPSVAYIQRVIGLPGDRGKLRGGWISLNDQAVTRERVGTIDYPDVTEVPRPVDVER</sequence>
<dbReference type="OrthoDB" id="9815782at2"/>
<dbReference type="NCBIfam" id="TIGR02227">
    <property type="entry name" value="sigpep_I_bact"/>
    <property type="match status" value="1"/>
</dbReference>
<organism evidence="4 5">
    <name type="scientific">Brucella oryzae</name>
    <dbReference type="NCBI Taxonomy" id="335286"/>
    <lineage>
        <taxon>Bacteria</taxon>
        <taxon>Pseudomonadati</taxon>
        <taxon>Pseudomonadota</taxon>
        <taxon>Alphaproteobacteria</taxon>
        <taxon>Hyphomicrobiales</taxon>
        <taxon>Brucellaceae</taxon>
        <taxon>Brucella/Ochrobactrum group</taxon>
        <taxon>Brucella</taxon>
    </lineage>
</organism>
<evidence type="ECO:0000259" key="3">
    <source>
        <dbReference type="Pfam" id="PF10502"/>
    </source>
</evidence>
<proteinExistence type="inferred from homology"/>
<name>A0A2S7IU21_9HYPH</name>
<dbReference type="InterPro" id="IPR019533">
    <property type="entry name" value="Peptidase_S26"/>
</dbReference>